<dbReference type="Proteomes" id="UP000263642">
    <property type="component" value="Unassembled WGS sequence"/>
</dbReference>
<accession>A0A3D3QYZ1</accession>
<organism evidence="1 2">
    <name type="scientific">Gimesia maris</name>
    <dbReference type="NCBI Taxonomy" id="122"/>
    <lineage>
        <taxon>Bacteria</taxon>
        <taxon>Pseudomonadati</taxon>
        <taxon>Planctomycetota</taxon>
        <taxon>Planctomycetia</taxon>
        <taxon>Planctomycetales</taxon>
        <taxon>Planctomycetaceae</taxon>
        <taxon>Gimesia</taxon>
    </lineage>
</organism>
<evidence type="ECO:0000313" key="2">
    <source>
        <dbReference type="Proteomes" id="UP000263642"/>
    </source>
</evidence>
<dbReference type="EMBL" id="DQAY01000011">
    <property type="protein sequence ID" value="HCO21801.1"/>
    <property type="molecule type" value="Genomic_DNA"/>
</dbReference>
<sequence>MQTGVESAPGCSRCGLHWLIALSCCLASFMSLSACTGFRSVVPAPLVFEEQSAKILELAPLGTPKEQAIRQLNDAGISGDFASSPSIYYCDLWQREDGSLWHLNVALLFQEDGTLYKTRPAQADVSWEKDASTTQQSEP</sequence>
<reference evidence="1 2" key="1">
    <citation type="journal article" date="2018" name="Nat. Biotechnol.">
        <title>A standardized bacterial taxonomy based on genome phylogeny substantially revises the tree of life.</title>
        <authorList>
            <person name="Parks D.H."/>
            <person name="Chuvochina M."/>
            <person name="Waite D.W."/>
            <person name="Rinke C."/>
            <person name="Skarshewski A."/>
            <person name="Chaumeil P.A."/>
            <person name="Hugenholtz P."/>
        </authorList>
    </citation>
    <scope>NUCLEOTIDE SEQUENCE [LARGE SCALE GENOMIC DNA]</scope>
    <source>
        <strain evidence="1">UBA9375</strain>
    </source>
</reference>
<evidence type="ECO:0000313" key="1">
    <source>
        <dbReference type="EMBL" id="HCO21801.1"/>
    </source>
</evidence>
<name>A0A3D3QYZ1_9PLAN</name>
<proteinExistence type="predicted"/>
<comment type="caution">
    <text evidence="1">The sequence shown here is derived from an EMBL/GenBank/DDBJ whole genome shotgun (WGS) entry which is preliminary data.</text>
</comment>
<gene>
    <name evidence="1" type="ORF">DIT97_01550</name>
</gene>
<protein>
    <submittedName>
        <fullName evidence="1">Uncharacterized protein</fullName>
    </submittedName>
</protein>
<dbReference type="AlphaFoldDB" id="A0A3D3QYZ1"/>